<dbReference type="Proteomes" id="UP001165041">
    <property type="component" value="Unassembled WGS sequence"/>
</dbReference>
<dbReference type="RefSeq" id="WP_285733335.1">
    <property type="nucleotide sequence ID" value="NZ_BSSA01000001.1"/>
</dbReference>
<dbReference type="Pfam" id="PF07978">
    <property type="entry name" value="NIPSNAP"/>
    <property type="match status" value="1"/>
</dbReference>
<name>A0A9W6Q1T5_9ACTN</name>
<evidence type="ECO:0000313" key="3">
    <source>
        <dbReference type="Proteomes" id="UP001165041"/>
    </source>
</evidence>
<dbReference type="AlphaFoldDB" id="A0A9W6Q1T5"/>
<protein>
    <submittedName>
        <fullName evidence="2">NIPSNAP family protein</fullName>
    </submittedName>
</protein>
<proteinExistence type="predicted"/>
<gene>
    <name evidence="2" type="ORF">Kpho02_06940</name>
</gene>
<organism evidence="2 3">
    <name type="scientific">Kitasatospora phosalacinea</name>
    <dbReference type="NCBI Taxonomy" id="2065"/>
    <lineage>
        <taxon>Bacteria</taxon>
        <taxon>Bacillati</taxon>
        <taxon>Actinomycetota</taxon>
        <taxon>Actinomycetes</taxon>
        <taxon>Kitasatosporales</taxon>
        <taxon>Streptomycetaceae</taxon>
        <taxon>Kitasatospora</taxon>
    </lineage>
</organism>
<dbReference type="InterPro" id="IPR012577">
    <property type="entry name" value="NIPSNAP"/>
</dbReference>
<sequence>MIYELREYTAVPGRLPDLIRRFNEHAVELLGKHGMEVVFISLTEFGPQTMGQVVYVLRHDSYDALERNWTSFFGDPRWIEAKRLSELDGPLVARLDRRILTPAPFAP</sequence>
<accession>A0A9W6Q1T5</accession>
<dbReference type="InterPro" id="IPR011008">
    <property type="entry name" value="Dimeric_a/b-barrel"/>
</dbReference>
<evidence type="ECO:0000259" key="1">
    <source>
        <dbReference type="Pfam" id="PF07978"/>
    </source>
</evidence>
<dbReference type="Gene3D" id="3.30.70.100">
    <property type="match status" value="1"/>
</dbReference>
<comment type="caution">
    <text evidence="2">The sequence shown here is derived from an EMBL/GenBank/DDBJ whole genome shotgun (WGS) entry which is preliminary data.</text>
</comment>
<feature type="domain" description="NIPSNAP" evidence="1">
    <location>
        <begin position="3"/>
        <end position="107"/>
    </location>
</feature>
<evidence type="ECO:0000313" key="2">
    <source>
        <dbReference type="EMBL" id="GLW68395.1"/>
    </source>
</evidence>
<dbReference type="SUPFAM" id="SSF54909">
    <property type="entry name" value="Dimeric alpha+beta barrel"/>
    <property type="match status" value="1"/>
</dbReference>
<reference evidence="2" key="1">
    <citation type="submission" date="2023-02" db="EMBL/GenBank/DDBJ databases">
        <title>Kitasatospora phosalacinea NBRC 14627.</title>
        <authorList>
            <person name="Ichikawa N."/>
            <person name="Sato H."/>
            <person name="Tonouchi N."/>
        </authorList>
    </citation>
    <scope>NUCLEOTIDE SEQUENCE</scope>
    <source>
        <strain evidence="2">NBRC 14627</strain>
    </source>
</reference>
<dbReference type="EMBL" id="BSSA01000001">
    <property type="protein sequence ID" value="GLW68395.1"/>
    <property type="molecule type" value="Genomic_DNA"/>
</dbReference>